<organism evidence="2 3">
    <name type="scientific">Suillus fuscotomentosus</name>
    <dbReference type="NCBI Taxonomy" id="1912939"/>
    <lineage>
        <taxon>Eukaryota</taxon>
        <taxon>Fungi</taxon>
        <taxon>Dikarya</taxon>
        <taxon>Basidiomycota</taxon>
        <taxon>Agaricomycotina</taxon>
        <taxon>Agaricomycetes</taxon>
        <taxon>Agaricomycetidae</taxon>
        <taxon>Boletales</taxon>
        <taxon>Suillineae</taxon>
        <taxon>Suillaceae</taxon>
        <taxon>Suillus</taxon>
    </lineage>
</organism>
<dbReference type="InterPro" id="IPR036047">
    <property type="entry name" value="F-box-like_dom_sf"/>
</dbReference>
<comment type="caution">
    <text evidence="2">The sequence shown here is derived from an EMBL/GenBank/DDBJ whole genome shotgun (WGS) entry which is preliminary data.</text>
</comment>
<dbReference type="Proteomes" id="UP001195769">
    <property type="component" value="Unassembled WGS sequence"/>
</dbReference>
<keyword evidence="3" id="KW-1185">Reference proteome</keyword>
<reference evidence="2" key="1">
    <citation type="journal article" date="2020" name="New Phytol.">
        <title>Comparative genomics reveals dynamic genome evolution in host specialist ectomycorrhizal fungi.</title>
        <authorList>
            <person name="Lofgren L.A."/>
            <person name="Nguyen N.H."/>
            <person name="Vilgalys R."/>
            <person name="Ruytinx J."/>
            <person name="Liao H.L."/>
            <person name="Branco S."/>
            <person name="Kuo A."/>
            <person name="LaButti K."/>
            <person name="Lipzen A."/>
            <person name="Andreopoulos W."/>
            <person name="Pangilinan J."/>
            <person name="Riley R."/>
            <person name="Hundley H."/>
            <person name="Na H."/>
            <person name="Barry K."/>
            <person name="Grigoriev I.V."/>
            <person name="Stajich J.E."/>
            <person name="Kennedy P.G."/>
        </authorList>
    </citation>
    <scope>NUCLEOTIDE SEQUENCE</scope>
    <source>
        <strain evidence="2">FC203</strain>
    </source>
</reference>
<dbReference type="EMBL" id="JABBWK010000010">
    <property type="protein sequence ID" value="KAG1904312.1"/>
    <property type="molecule type" value="Genomic_DNA"/>
</dbReference>
<dbReference type="SUPFAM" id="SSF81383">
    <property type="entry name" value="F-box domain"/>
    <property type="match status" value="1"/>
</dbReference>
<protein>
    <recommendedName>
        <fullName evidence="1">F-box domain-containing protein</fullName>
    </recommendedName>
</protein>
<name>A0AAD4EDU5_9AGAM</name>
<dbReference type="GeneID" id="64666002"/>
<proteinExistence type="predicted"/>
<dbReference type="Gene3D" id="1.20.1280.50">
    <property type="match status" value="1"/>
</dbReference>
<dbReference type="RefSeq" id="XP_041229887.1">
    <property type="nucleotide sequence ID" value="XM_041371704.1"/>
</dbReference>
<evidence type="ECO:0000259" key="1">
    <source>
        <dbReference type="Pfam" id="PF12937"/>
    </source>
</evidence>
<gene>
    <name evidence="2" type="ORF">F5891DRAFT_40262</name>
</gene>
<dbReference type="AlphaFoldDB" id="A0AAD4EDU5"/>
<accession>A0AAD4EDU5</accession>
<feature type="domain" description="F-box" evidence="1">
    <location>
        <begin position="136"/>
        <end position="188"/>
    </location>
</feature>
<dbReference type="InterPro" id="IPR001810">
    <property type="entry name" value="F-box_dom"/>
</dbReference>
<sequence>MFEPRVPLRTAVYETEAPFCSTIVPQKSLNMSPLTETSLVHCRATDSVTVVSTKQLGGVLCTMNFANSLLEMEISEARIALQRDAEELLNIDSVVDSLQAEIEAIRMRMAIQQEQRRAVETRILENKARISPARFLPTEILQQIFKSCLPNDRYVVPHIMSAPLLLCQICRRWRNIALTTPELWSSIDVHDWGVWTADFYTAMVARWLAAARNRPLAVSVMCLQKWDWFRQYDPTQSGLFRLLASHSAQFRDLHIQASRGYIDAFIASGAYAVKHILISVMPTSFLVNSGHPLTLGTSNITHVALCGKEALIKLIPRATFPQITHLTLDRPGAEVDFMKILLDFPALVELKVKLFFHNENLEIVHPPADAMTLKHQALEILSIYLSEDALQFGDVTPLARIFDLLSLPSLRELAFVALGPGWEATVDEWLPDSVKVLFSGSSCSAKRLLYRNFKRPLDMIDCREQLRTLAIDLRVDNAGSGCHWYDIVSQQF</sequence>
<dbReference type="Pfam" id="PF12937">
    <property type="entry name" value="F-box-like"/>
    <property type="match status" value="1"/>
</dbReference>
<evidence type="ECO:0000313" key="3">
    <source>
        <dbReference type="Proteomes" id="UP001195769"/>
    </source>
</evidence>
<evidence type="ECO:0000313" key="2">
    <source>
        <dbReference type="EMBL" id="KAG1904312.1"/>
    </source>
</evidence>